<name>A0A5B7HU11_PORTR</name>
<reference evidence="1 2" key="1">
    <citation type="submission" date="2019-05" db="EMBL/GenBank/DDBJ databases">
        <title>Another draft genome of Portunus trituberculatus and its Hox gene families provides insights of decapod evolution.</title>
        <authorList>
            <person name="Jeong J.-H."/>
            <person name="Song I."/>
            <person name="Kim S."/>
            <person name="Choi T."/>
            <person name="Kim D."/>
            <person name="Ryu S."/>
            <person name="Kim W."/>
        </authorList>
    </citation>
    <scope>NUCLEOTIDE SEQUENCE [LARGE SCALE GENOMIC DNA]</scope>
    <source>
        <tissue evidence="1">Muscle</tissue>
    </source>
</reference>
<accession>A0A5B7HU11</accession>
<comment type="caution">
    <text evidence="1">The sequence shown here is derived from an EMBL/GenBank/DDBJ whole genome shotgun (WGS) entry which is preliminary data.</text>
</comment>
<dbReference type="AlphaFoldDB" id="A0A5B7HU11"/>
<evidence type="ECO:0000313" key="1">
    <source>
        <dbReference type="EMBL" id="MPC73473.1"/>
    </source>
</evidence>
<dbReference type="EMBL" id="VSRR010036871">
    <property type="protein sequence ID" value="MPC73473.1"/>
    <property type="molecule type" value="Genomic_DNA"/>
</dbReference>
<gene>
    <name evidence="1" type="ORF">E2C01_067803</name>
</gene>
<proteinExistence type="predicted"/>
<dbReference type="Proteomes" id="UP000324222">
    <property type="component" value="Unassembled WGS sequence"/>
</dbReference>
<evidence type="ECO:0000313" key="2">
    <source>
        <dbReference type="Proteomes" id="UP000324222"/>
    </source>
</evidence>
<organism evidence="1 2">
    <name type="scientific">Portunus trituberculatus</name>
    <name type="common">Swimming crab</name>
    <name type="synonym">Neptunus trituberculatus</name>
    <dbReference type="NCBI Taxonomy" id="210409"/>
    <lineage>
        <taxon>Eukaryota</taxon>
        <taxon>Metazoa</taxon>
        <taxon>Ecdysozoa</taxon>
        <taxon>Arthropoda</taxon>
        <taxon>Crustacea</taxon>
        <taxon>Multicrustacea</taxon>
        <taxon>Malacostraca</taxon>
        <taxon>Eumalacostraca</taxon>
        <taxon>Eucarida</taxon>
        <taxon>Decapoda</taxon>
        <taxon>Pleocyemata</taxon>
        <taxon>Brachyura</taxon>
        <taxon>Eubrachyura</taxon>
        <taxon>Portunoidea</taxon>
        <taxon>Portunidae</taxon>
        <taxon>Portuninae</taxon>
        <taxon>Portunus</taxon>
    </lineage>
</organism>
<keyword evidence="2" id="KW-1185">Reference proteome</keyword>
<protein>
    <submittedName>
        <fullName evidence="1">Uncharacterized protein</fullName>
    </submittedName>
</protein>
<sequence>MKPKAGPVWSGLVWSGQHNNKTEIKTHQTHPRCFPSLEPITRPWKACDLVGGNLTLGRPSFPRDWFRGDLRRGTNWPPLETPREAE</sequence>